<proteinExistence type="predicted"/>
<keyword evidence="3" id="KW-1185">Reference proteome</keyword>
<evidence type="ECO:0000313" key="3">
    <source>
        <dbReference type="Proteomes" id="UP000272942"/>
    </source>
</evidence>
<dbReference type="AlphaFoldDB" id="A0A183AX39"/>
<evidence type="ECO:0000256" key="1">
    <source>
        <dbReference type="SAM" id="MobiDB-lite"/>
    </source>
</evidence>
<accession>A0A183AX39</accession>
<reference evidence="4" key="1">
    <citation type="submission" date="2016-06" db="UniProtKB">
        <authorList>
            <consortium name="WormBaseParasite"/>
        </authorList>
    </citation>
    <scope>IDENTIFICATION</scope>
</reference>
<gene>
    <name evidence="2" type="ORF">ECPE_LOCUS11524</name>
</gene>
<reference evidence="2 3" key="2">
    <citation type="submission" date="2018-11" db="EMBL/GenBank/DDBJ databases">
        <authorList>
            <consortium name="Pathogen Informatics"/>
        </authorList>
    </citation>
    <scope>NUCLEOTIDE SEQUENCE [LARGE SCALE GENOMIC DNA]</scope>
    <source>
        <strain evidence="2 3">Egypt</strain>
    </source>
</reference>
<evidence type="ECO:0000313" key="4">
    <source>
        <dbReference type="WBParaSite" id="ECPE_0001155901-mRNA-1"/>
    </source>
</evidence>
<name>A0A183AX39_9TREM</name>
<dbReference type="PROSITE" id="PS51257">
    <property type="entry name" value="PROKAR_LIPOPROTEIN"/>
    <property type="match status" value="1"/>
</dbReference>
<feature type="compositionally biased region" description="Basic and acidic residues" evidence="1">
    <location>
        <begin position="50"/>
        <end position="84"/>
    </location>
</feature>
<dbReference type="WBParaSite" id="ECPE_0001155901-mRNA-1">
    <property type="protein sequence ID" value="ECPE_0001155901-mRNA-1"/>
    <property type="gene ID" value="ECPE_0001155901"/>
</dbReference>
<feature type="compositionally biased region" description="Polar residues" evidence="1">
    <location>
        <begin position="39"/>
        <end position="48"/>
    </location>
</feature>
<dbReference type="EMBL" id="UZAN01051002">
    <property type="protein sequence ID" value="VDP88612.1"/>
    <property type="molecule type" value="Genomic_DNA"/>
</dbReference>
<sequence>MQQKKPIVVLSKMNAHMAHGVGVVGACQRMVIQQSLPAGSQLFKSTTLKPKPDGQKGDNSREKKPRQSRDEVPGKEADNKRADGPPKTILSEPSKAEGVKKMVKLATPNIQAMACSILLGGQPLGVLLVYRAPHAEPTEDMDLLATVQEFLSSTQRILILGDFKLPEICWVEGEAPDLQNPKLMFADDVKVAGKGLEQDLDAVRRRSDMWDLPLNLAKCQLLTTRANDDTRGVMHLQHVPGAKDLGKPTVTRSVGSQRKCRRHKELYARLARATIPRVSTELICTKREGHSEEPEE</sequence>
<evidence type="ECO:0000313" key="2">
    <source>
        <dbReference type="EMBL" id="VDP88612.1"/>
    </source>
</evidence>
<dbReference type="Proteomes" id="UP000272942">
    <property type="component" value="Unassembled WGS sequence"/>
</dbReference>
<protein>
    <submittedName>
        <fullName evidence="4">Endo/exonuclease/phosphatase domain-containing protein</fullName>
    </submittedName>
</protein>
<organism evidence="4">
    <name type="scientific">Echinostoma caproni</name>
    <dbReference type="NCBI Taxonomy" id="27848"/>
    <lineage>
        <taxon>Eukaryota</taxon>
        <taxon>Metazoa</taxon>
        <taxon>Spiralia</taxon>
        <taxon>Lophotrochozoa</taxon>
        <taxon>Platyhelminthes</taxon>
        <taxon>Trematoda</taxon>
        <taxon>Digenea</taxon>
        <taxon>Plagiorchiida</taxon>
        <taxon>Echinostomata</taxon>
        <taxon>Echinostomatoidea</taxon>
        <taxon>Echinostomatidae</taxon>
        <taxon>Echinostoma</taxon>
    </lineage>
</organism>
<feature type="region of interest" description="Disordered" evidence="1">
    <location>
        <begin position="39"/>
        <end position="95"/>
    </location>
</feature>